<reference evidence="2" key="1">
    <citation type="journal article" date="2024" name="Proc. Natl. Acad. Sci. U.S.A.">
        <title>Extraordinary preservation of gene collinearity over three hundred million years revealed in homosporous lycophytes.</title>
        <authorList>
            <person name="Li C."/>
            <person name="Wickell D."/>
            <person name="Kuo L.Y."/>
            <person name="Chen X."/>
            <person name="Nie B."/>
            <person name="Liao X."/>
            <person name="Peng D."/>
            <person name="Ji J."/>
            <person name="Jenkins J."/>
            <person name="Williams M."/>
            <person name="Shu S."/>
            <person name="Plott C."/>
            <person name="Barry K."/>
            <person name="Rajasekar S."/>
            <person name="Grimwood J."/>
            <person name="Han X."/>
            <person name="Sun S."/>
            <person name="Hou Z."/>
            <person name="He W."/>
            <person name="Dai G."/>
            <person name="Sun C."/>
            <person name="Schmutz J."/>
            <person name="Leebens-Mack J.H."/>
            <person name="Li F.W."/>
            <person name="Wang L."/>
        </authorList>
    </citation>
    <scope>NUCLEOTIDE SEQUENCE [LARGE SCALE GENOMIC DNA]</scope>
    <source>
        <strain evidence="2">cv. PW_Plant_1</strain>
    </source>
</reference>
<dbReference type="Proteomes" id="UP001162992">
    <property type="component" value="Chromosome 18"/>
</dbReference>
<evidence type="ECO:0000313" key="1">
    <source>
        <dbReference type="EMBL" id="KAJ7522795.1"/>
    </source>
</evidence>
<name>A0ACC2AZD3_DIPCM</name>
<proteinExistence type="predicted"/>
<dbReference type="EMBL" id="CM055109">
    <property type="protein sequence ID" value="KAJ7522795.1"/>
    <property type="molecule type" value="Genomic_DNA"/>
</dbReference>
<protein>
    <submittedName>
        <fullName evidence="1">Uncharacterized protein</fullName>
    </submittedName>
</protein>
<gene>
    <name evidence="1" type="ORF">O6H91_18G026900</name>
</gene>
<organism evidence="1 2">
    <name type="scientific">Diphasiastrum complanatum</name>
    <name type="common">Issler's clubmoss</name>
    <name type="synonym">Lycopodium complanatum</name>
    <dbReference type="NCBI Taxonomy" id="34168"/>
    <lineage>
        <taxon>Eukaryota</taxon>
        <taxon>Viridiplantae</taxon>
        <taxon>Streptophyta</taxon>
        <taxon>Embryophyta</taxon>
        <taxon>Tracheophyta</taxon>
        <taxon>Lycopodiopsida</taxon>
        <taxon>Lycopodiales</taxon>
        <taxon>Lycopodiaceae</taxon>
        <taxon>Lycopodioideae</taxon>
        <taxon>Diphasiastrum</taxon>
    </lineage>
</organism>
<keyword evidence="2" id="KW-1185">Reference proteome</keyword>
<sequence length="323" mass="35766">MAAVSVTTSCRIVAAAACPLMPSCTSSATFPQCNHHPTLTTKECWLNFGLQRTWVTLSLKGTVKLPPSFHLYQSAAAAAVAERMRNNCQSANYALEKMRQLLLQTCTFVNWSEFLHLCSSSPASSVVDGHCKQRFLVIRRRSMIVLLMLARERINASAAEELNPNLELEPFTDKEEGFQLLKPANWSKVSKAGATVLFEDPEAKSNNLGVVINPVRISSLREFGSPQDVARKLIEAEQKKSSTNAASLIAIKERLMSDNIPLYEYEYKLDSSRGMKRVFGAVTIASKKLYILNVAYMDSPEMSLSPSISQKLQAIVASFDVLH</sequence>
<accession>A0ACC2AZD3</accession>
<evidence type="ECO:0000313" key="2">
    <source>
        <dbReference type="Proteomes" id="UP001162992"/>
    </source>
</evidence>
<comment type="caution">
    <text evidence="1">The sequence shown here is derived from an EMBL/GenBank/DDBJ whole genome shotgun (WGS) entry which is preliminary data.</text>
</comment>